<dbReference type="Proteomes" id="UP001498398">
    <property type="component" value="Unassembled WGS sequence"/>
</dbReference>
<proteinExistence type="predicted"/>
<feature type="compositionally biased region" description="Polar residues" evidence="1">
    <location>
        <begin position="165"/>
        <end position="174"/>
    </location>
</feature>
<evidence type="ECO:0008006" key="4">
    <source>
        <dbReference type="Google" id="ProtNLM"/>
    </source>
</evidence>
<evidence type="ECO:0000313" key="3">
    <source>
        <dbReference type="Proteomes" id="UP001498398"/>
    </source>
</evidence>
<organism evidence="2 3">
    <name type="scientific">Marasmiellus scandens</name>
    <dbReference type="NCBI Taxonomy" id="2682957"/>
    <lineage>
        <taxon>Eukaryota</taxon>
        <taxon>Fungi</taxon>
        <taxon>Dikarya</taxon>
        <taxon>Basidiomycota</taxon>
        <taxon>Agaricomycotina</taxon>
        <taxon>Agaricomycetes</taxon>
        <taxon>Agaricomycetidae</taxon>
        <taxon>Agaricales</taxon>
        <taxon>Marasmiineae</taxon>
        <taxon>Omphalotaceae</taxon>
        <taxon>Marasmiellus</taxon>
    </lineage>
</organism>
<protein>
    <recommendedName>
        <fullName evidence="4">Myb/SANT-like domain-containing protein</fullName>
    </recommendedName>
</protein>
<feature type="region of interest" description="Disordered" evidence="1">
    <location>
        <begin position="1"/>
        <end position="34"/>
    </location>
</feature>
<feature type="region of interest" description="Disordered" evidence="1">
    <location>
        <begin position="164"/>
        <end position="229"/>
    </location>
</feature>
<comment type="caution">
    <text evidence="2">The sequence shown here is derived from an EMBL/GenBank/DDBJ whole genome shotgun (WGS) entry which is preliminary data.</text>
</comment>
<keyword evidence="3" id="KW-1185">Reference proteome</keyword>
<dbReference type="EMBL" id="JBANRG010000074">
    <property type="protein sequence ID" value="KAK7439170.1"/>
    <property type="molecule type" value="Genomic_DNA"/>
</dbReference>
<evidence type="ECO:0000313" key="2">
    <source>
        <dbReference type="EMBL" id="KAK7439170.1"/>
    </source>
</evidence>
<accession>A0ABR1ITQ9</accession>
<dbReference type="PANTHER" id="PTHR46929:SF3">
    <property type="entry name" value="MYB_SANT-LIKE DOMAIN-CONTAINING PROTEIN"/>
    <property type="match status" value="1"/>
</dbReference>
<evidence type="ECO:0000256" key="1">
    <source>
        <dbReference type="SAM" id="MobiDB-lite"/>
    </source>
</evidence>
<dbReference type="PANTHER" id="PTHR46929">
    <property type="entry name" value="EXPRESSED PROTEIN"/>
    <property type="match status" value="1"/>
</dbReference>
<feature type="region of interest" description="Disordered" evidence="1">
    <location>
        <begin position="259"/>
        <end position="281"/>
    </location>
</feature>
<feature type="compositionally biased region" description="Polar residues" evidence="1">
    <location>
        <begin position="1"/>
        <end position="14"/>
    </location>
</feature>
<name>A0ABR1ITQ9_9AGAR</name>
<reference evidence="2 3" key="1">
    <citation type="submission" date="2024-01" db="EMBL/GenBank/DDBJ databases">
        <title>A draft genome for the cacao thread blight pathogen Marasmiellus scandens.</title>
        <authorList>
            <person name="Baruah I.K."/>
            <person name="Leung J."/>
            <person name="Bukari Y."/>
            <person name="Amoako-Attah I."/>
            <person name="Meinhardt L.W."/>
            <person name="Bailey B.A."/>
            <person name="Cohen S.P."/>
        </authorList>
    </citation>
    <scope>NUCLEOTIDE SEQUENCE [LARGE SCALE GENOMIC DNA]</scope>
    <source>
        <strain evidence="2 3">GH-19</strain>
    </source>
</reference>
<sequence length="390" mass="41845">MASTEHSNTQNQDNPAPKTRTRKRSTKPGGNAKWTDANITRFLDYLTEHHSKAGNGGNFTVATFKDAADHMAQFEYEGGMKDANACKNKWGQLKGTCEVILKIKNKSGWTWSDDTGATIGMENTDLWDKFIKQKPATKPFRNKGWKFFHTVHNLLPATVKGTSVFRPTQGTQGFHNVDPAPSQPASQSEQPVLLQPGPISSGIGTGSGDDGGLTMSTVSQEREGSVPWDIDQLDKDMERDNSSSPHMSSAGAANSVLSIQTPKQPAVTPLASSSKKSRSSSDFLAGLMGEVSGMNETFRTLLAAPALPTSVQAQVPSIPVAPGTPARNCIATAVARAEEEIDLSDSDVAEFIHVVSGNVAVADAYNKITRPSLHTQFIMKTVKASSTPNM</sequence>
<gene>
    <name evidence="2" type="ORF">VKT23_017660</name>
</gene>